<dbReference type="OrthoDB" id="2799087at2759"/>
<dbReference type="Proteomes" id="UP000186601">
    <property type="component" value="Unassembled WGS sequence"/>
</dbReference>
<dbReference type="STRING" id="98765.A0A2R6QIQ4"/>
<organism evidence="2 3">
    <name type="scientific">Hermanssonia centrifuga</name>
    <dbReference type="NCBI Taxonomy" id="98765"/>
    <lineage>
        <taxon>Eukaryota</taxon>
        <taxon>Fungi</taxon>
        <taxon>Dikarya</taxon>
        <taxon>Basidiomycota</taxon>
        <taxon>Agaricomycotina</taxon>
        <taxon>Agaricomycetes</taxon>
        <taxon>Polyporales</taxon>
        <taxon>Meruliaceae</taxon>
        <taxon>Hermanssonia</taxon>
    </lineage>
</organism>
<protein>
    <recommendedName>
        <fullName evidence="1">DUF7587 domain-containing protein</fullName>
    </recommendedName>
</protein>
<gene>
    <name evidence="2" type="ORF">PHLCEN_2v3447</name>
</gene>
<dbReference type="InterPro" id="IPR056009">
    <property type="entry name" value="DUF7587"/>
</dbReference>
<dbReference type="EMBL" id="MLYV02000340">
    <property type="protein sequence ID" value="PSS08880.1"/>
    <property type="molecule type" value="Genomic_DNA"/>
</dbReference>
<sequence length="376" mass="42560">MHDLLILGFDTGQTYKQLAHRHPLLFRLHTKPSSPDGHLIAAHFCSTTDTASIPASPEQPVSLDDLHRHICKWSFRDVESAWISTTFSLPYVLWEGFRRNDRKELYVSIIDSRHRLMEDRAETGMEALRRRGSTGNKKDSMSRKASNFTTAFQEVLVYGYVSSDAIVITLPWDHVERALESQYRDALTLAEGFRGYCRNLEGLLLQVEDPVQFSTGQAISLMGMAIKSASTAAELNVWFDSVLTLATSIFLWPYRGWHGWQALPSFDTLPDDLAIAIQQHPVYVGAWTTLFHSNMDTAMILYAALREFDAPGRSRNVGEWTPLRTHAQLANALQASLKLLEDRPKVQRESQSMDIAQHVRTLTPLYVFPHLTDAGC</sequence>
<name>A0A2R6QIQ4_9APHY</name>
<feature type="domain" description="DUF7587" evidence="1">
    <location>
        <begin position="21"/>
        <end position="173"/>
    </location>
</feature>
<dbReference type="AlphaFoldDB" id="A0A2R6QIQ4"/>
<reference evidence="2 3" key="1">
    <citation type="submission" date="2018-02" db="EMBL/GenBank/DDBJ databases">
        <title>Genome sequence of the basidiomycete white-rot fungus Phlebia centrifuga.</title>
        <authorList>
            <person name="Granchi Z."/>
            <person name="Peng M."/>
            <person name="de Vries R.P."/>
            <person name="Hilden K."/>
            <person name="Makela M.R."/>
            <person name="Grigoriev I."/>
            <person name="Riley R."/>
        </authorList>
    </citation>
    <scope>NUCLEOTIDE SEQUENCE [LARGE SCALE GENOMIC DNA]</scope>
    <source>
        <strain evidence="2 3">FBCC195</strain>
    </source>
</reference>
<proteinExistence type="predicted"/>
<comment type="caution">
    <text evidence="2">The sequence shown here is derived from an EMBL/GenBank/DDBJ whole genome shotgun (WGS) entry which is preliminary data.</text>
</comment>
<dbReference type="Pfam" id="PF24494">
    <property type="entry name" value="DUF7587"/>
    <property type="match status" value="1"/>
</dbReference>
<evidence type="ECO:0000313" key="3">
    <source>
        <dbReference type="Proteomes" id="UP000186601"/>
    </source>
</evidence>
<evidence type="ECO:0000259" key="1">
    <source>
        <dbReference type="Pfam" id="PF24494"/>
    </source>
</evidence>
<keyword evidence="3" id="KW-1185">Reference proteome</keyword>
<accession>A0A2R6QIQ4</accession>
<evidence type="ECO:0000313" key="2">
    <source>
        <dbReference type="EMBL" id="PSS08880.1"/>
    </source>
</evidence>